<proteinExistence type="predicted"/>
<sequence>MMIPETILERLHEVFRSEGIERNSEEELMQQLRISEGEYRQLFANRADMVQKVVLHDLSLQEARDDERIRYAKNPVEKIILLLQHGIQDLKMVNPAFIIDLQLHYPQVWEMVLQHLESYNHDLDLRIVNEGVVQGYFRKDINLQLVAKIIIEQFNMVINPNIFPPERYNLGEVFRSVYLYYVRGLCTDKGAKLAEEYFAKNNI</sequence>
<dbReference type="EMBL" id="VFRQ01000002">
    <property type="protein sequence ID" value="TPE45503.1"/>
    <property type="molecule type" value="Genomic_DNA"/>
</dbReference>
<dbReference type="SUPFAM" id="SSF48498">
    <property type="entry name" value="Tetracyclin repressor-like, C-terminal domain"/>
    <property type="match status" value="1"/>
</dbReference>
<dbReference type="RefSeq" id="WP_140620285.1">
    <property type="nucleotide sequence ID" value="NZ_VFRQ01000002.1"/>
</dbReference>
<accession>A0A501W6H5</accession>
<dbReference type="Pfam" id="PF08359">
    <property type="entry name" value="TetR_C_4"/>
    <property type="match status" value="1"/>
</dbReference>
<evidence type="ECO:0000259" key="1">
    <source>
        <dbReference type="Pfam" id="PF08359"/>
    </source>
</evidence>
<name>A0A501W6H5_9BACT</name>
<reference evidence="2 3" key="1">
    <citation type="submission" date="2019-06" db="EMBL/GenBank/DDBJ databases">
        <title>A novel bacterium of genus Pontibacter, isolated from marine sediment.</title>
        <authorList>
            <person name="Huang H."/>
            <person name="Mo K."/>
            <person name="Hu Y."/>
        </authorList>
    </citation>
    <scope>NUCLEOTIDE SEQUENCE [LARGE SCALE GENOMIC DNA]</scope>
    <source>
        <strain evidence="2 3">HB172049</strain>
    </source>
</reference>
<dbReference type="OrthoDB" id="881297at2"/>
<organism evidence="2 3">
    <name type="scientific">Pontibacter mangrovi</name>
    <dbReference type="NCBI Taxonomy" id="2589816"/>
    <lineage>
        <taxon>Bacteria</taxon>
        <taxon>Pseudomonadati</taxon>
        <taxon>Bacteroidota</taxon>
        <taxon>Cytophagia</taxon>
        <taxon>Cytophagales</taxon>
        <taxon>Hymenobacteraceae</taxon>
        <taxon>Pontibacter</taxon>
    </lineage>
</organism>
<dbReference type="Proteomes" id="UP000316727">
    <property type="component" value="Unassembled WGS sequence"/>
</dbReference>
<feature type="domain" description="Transcription regulator YsiA C-terminal" evidence="1">
    <location>
        <begin position="67"/>
        <end position="181"/>
    </location>
</feature>
<comment type="caution">
    <text evidence="2">The sequence shown here is derived from an EMBL/GenBank/DDBJ whole genome shotgun (WGS) entry which is preliminary data.</text>
</comment>
<dbReference type="AlphaFoldDB" id="A0A501W6H5"/>
<gene>
    <name evidence="2" type="ORF">FJM65_05625</name>
</gene>
<evidence type="ECO:0000313" key="3">
    <source>
        <dbReference type="Proteomes" id="UP000316727"/>
    </source>
</evidence>
<dbReference type="Gene3D" id="1.10.357.10">
    <property type="entry name" value="Tetracycline Repressor, domain 2"/>
    <property type="match status" value="1"/>
</dbReference>
<protein>
    <submittedName>
        <fullName evidence="2">TetR/AcrR family transcriptional regulator</fullName>
    </submittedName>
</protein>
<dbReference type="InterPro" id="IPR036271">
    <property type="entry name" value="Tet_transcr_reg_TetR-rel_C_sf"/>
</dbReference>
<keyword evidence="3" id="KW-1185">Reference proteome</keyword>
<evidence type="ECO:0000313" key="2">
    <source>
        <dbReference type="EMBL" id="TPE45503.1"/>
    </source>
</evidence>
<dbReference type="InterPro" id="IPR013570">
    <property type="entry name" value="Tscrpt_reg_YsiA_C"/>
</dbReference>